<protein>
    <recommendedName>
        <fullName evidence="2">Wall-associated receptor kinase C-terminal domain-containing protein</fullName>
    </recommendedName>
</protein>
<dbReference type="EnsemblPlants" id="QL03p063102:mrna">
    <property type="protein sequence ID" value="QL03p063102:mrna"/>
    <property type="gene ID" value="QL03p063102"/>
</dbReference>
<dbReference type="Pfam" id="PF14380">
    <property type="entry name" value="WAK_assoc"/>
    <property type="match status" value="1"/>
</dbReference>
<evidence type="ECO:0000256" key="1">
    <source>
        <dbReference type="ARBA" id="ARBA00023180"/>
    </source>
</evidence>
<proteinExistence type="predicted"/>
<evidence type="ECO:0000313" key="3">
    <source>
        <dbReference type="EnsemblPlants" id="QL03p063102:mrna"/>
    </source>
</evidence>
<dbReference type="AlphaFoldDB" id="A0A7N2L908"/>
<reference evidence="3 4" key="1">
    <citation type="journal article" date="2016" name="G3 (Bethesda)">
        <title>First Draft Assembly and Annotation of the Genome of a California Endemic Oak Quercus lobata Nee (Fagaceae).</title>
        <authorList>
            <person name="Sork V.L."/>
            <person name="Fitz-Gibbon S.T."/>
            <person name="Puiu D."/>
            <person name="Crepeau M."/>
            <person name="Gugger P.F."/>
            <person name="Sherman R."/>
            <person name="Stevens K."/>
            <person name="Langley C.H."/>
            <person name="Pellegrini M."/>
            <person name="Salzberg S.L."/>
        </authorList>
    </citation>
    <scope>NUCLEOTIDE SEQUENCE [LARGE SCALE GENOMIC DNA]</scope>
    <source>
        <strain evidence="3 4">cv. SW786</strain>
    </source>
</reference>
<accession>A0A7N2L908</accession>
<keyword evidence="1" id="KW-0325">Glycoprotein</keyword>
<reference evidence="3" key="2">
    <citation type="submission" date="2021-01" db="UniProtKB">
        <authorList>
            <consortium name="EnsemblPlants"/>
        </authorList>
    </citation>
    <scope>IDENTIFICATION</scope>
</reference>
<feature type="domain" description="Wall-associated receptor kinase C-terminal" evidence="2">
    <location>
        <begin position="93"/>
        <end position="139"/>
    </location>
</feature>
<keyword evidence="4" id="KW-1185">Reference proteome</keyword>
<dbReference type="InParanoid" id="A0A7N2L908"/>
<dbReference type="Gramene" id="QL03p063102:mrna">
    <property type="protein sequence ID" value="QL03p063102:mrna"/>
    <property type="gene ID" value="QL03p063102"/>
</dbReference>
<name>A0A7N2L908_QUELO</name>
<dbReference type="EMBL" id="LRBV02000003">
    <property type="status" value="NOT_ANNOTATED_CDS"/>
    <property type="molecule type" value="Genomic_DNA"/>
</dbReference>
<evidence type="ECO:0000259" key="2">
    <source>
        <dbReference type="Pfam" id="PF14380"/>
    </source>
</evidence>
<dbReference type="Proteomes" id="UP000594261">
    <property type="component" value="Chromosome 3"/>
</dbReference>
<organism evidence="3 4">
    <name type="scientific">Quercus lobata</name>
    <name type="common">Valley oak</name>
    <dbReference type="NCBI Taxonomy" id="97700"/>
    <lineage>
        <taxon>Eukaryota</taxon>
        <taxon>Viridiplantae</taxon>
        <taxon>Streptophyta</taxon>
        <taxon>Embryophyta</taxon>
        <taxon>Tracheophyta</taxon>
        <taxon>Spermatophyta</taxon>
        <taxon>Magnoliopsida</taxon>
        <taxon>eudicotyledons</taxon>
        <taxon>Gunneridae</taxon>
        <taxon>Pentapetalae</taxon>
        <taxon>rosids</taxon>
        <taxon>fabids</taxon>
        <taxon>Fagales</taxon>
        <taxon>Fagaceae</taxon>
        <taxon>Quercus</taxon>
    </lineage>
</organism>
<evidence type="ECO:0000313" key="4">
    <source>
        <dbReference type="Proteomes" id="UP000594261"/>
    </source>
</evidence>
<sequence length="159" mass="18133">MSDVVPCLFWQSMPDNNKCLLVMSICGHYDSSHSSTSNNNYTIHEIFYHTKTPKRLKLCFLKSKIQLYTFYKQHIPSGWPCKSSVLEPVEAFGGGIGEPMRNGFVLKWKASNCSFCEGSGGNCGFDYIEYHFKCFCPDRPHVWSCSTGQFFSKIFSFSV</sequence>
<dbReference type="InterPro" id="IPR032872">
    <property type="entry name" value="WAK_assoc_C"/>
</dbReference>